<dbReference type="VEuPathDB" id="FungiDB:SPSK_10823"/>
<protein>
    <submittedName>
        <fullName evidence="1">Uncharacterized protein</fullName>
    </submittedName>
</protein>
<proteinExistence type="predicted"/>
<sequence>MASQIWVSRFGRGAGFRRTDSQNYTASGPLQKSGFRCRFALTQATECGGYVMQHKQQILHPAQRAVARKRPAEALRGGQHVFGWMSLAG</sequence>
<dbReference type="KEGG" id="ssck:SPSK_10823"/>
<reference evidence="1 2" key="1">
    <citation type="journal article" date="2014" name="BMC Genomics">
        <title>Comparative genomics of the major fungal agents of human and animal Sporotrichosis: Sporothrix schenckii and Sporothrix brasiliensis.</title>
        <authorList>
            <person name="Teixeira M.M."/>
            <person name="de Almeida L.G."/>
            <person name="Kubitschek-Barreira P."/>
            <person name="Alves F.L."/>
            <person name="Kioshima E.S."/>
            <person name="Abadio A.K."/>
            <person name="Fernandes L."/>
            <person name="Derengowski L.S."/>
            <person name="Ferreira K.S."/>
            <person name="Souza R.C."/>
            <person name="Ruiz J.C."/>
            <person name="de Andrade N.C."/>
            <person name="Paes H.C."/>
            <person name="Nicola A.M."/>
            <person name="Albuquerque P."/>
            <person name="Gerber A.L."/>
            <person name="Martins V.P."/>
            <person name="Peconick L.D."/>
            <person name="Neto A.V."/>
            <person name="Chaucanez C.B."/>
            <person name="Silva P.A."/>
            <person name="Cunha O.L."/>
            <person name="de Oliveira F.F."/>
            <person name="dos Santos T.C."/>
            <person name="Barros A.L."/>
            <person name="Soares M.A."/>
            <person name="de Oliveira L.M."/>
            <person name="Marini M.M."/>
            <person name="Villalobos-Duno H."/>
            <person name="Cunha M.M."/>
            <person name="de Hoog S."/>
            <person name="da Silveira J.F."/>
            <person name="Henrissat B."/>
            <person name="Nino-Vega G.A."/>
            <person name="Cisalpino P.S."/>
            <person name="Mora-Montes H.M."/>
            <person name="Almeida S.R."/>
            <person name="Stajich J.E."/>
            <person name="Lopes-Bezerra L.M."/>
            <person name="Vasconcelos A.T."/>
            <person name="Felipe M.S."/>
        </authorList>
    </citation>
    <scope>NUCLEOTIDE SEQUENCE [LARGE SCALE GENOMIC DNA]</scope>
    <source>
        <strain evidence="1 2">1099-18</strain>
    </source>
</reference>
<evidence type="ECO:0000313" key="2">
    <source>
        <dbReference type="Proteomes" id="UP000033710"/>
    </source>
</evidence>
<dbReference type="Proteomes" id="UP000033710">
    <property type="component" value="Unassembled WGS sequence"/>
</dbReference>
<accession>A0A0F2MFN4</accession>
<dbReference type="GeneID" id="27672367"/>
<dbReference type="EMBL" id="AXCR01000004">
    <property type="protein sequence ID" value="KJR88503.1"/>
    <property type="molecule type" value="Genomic_DNA"/>
</dbReference>
<organism evidence="1 2">
    <name type="scientific">Sporothrix schenckii 1099-18</name>
    <dbReference type="NCBI Taxonomy" id="1397361"/>
    <lineage>
        <taxon>Eukaryota</taxon>
        <taxon>Fungi</taxon>
        <taxon>Dikarya</taxon>
        <taxon>Ascomycota</taxon>
        <taxon>Pezizomycotina</taxon>
        <taxon>Sordariomycetes</taxon>
        <taxon>Sordariomycetidae</taxon>
        <taxon>Ophiostomatales</taxon>
        <taxon>Ophiostomataceae</taxon>
        <taxon>Sporothrix</taxon>
    </lineage>
</organism>
<comment type="caution">
    <text evidence="1">The sequence shown here is derived from an EMBL/GenBank/DDBJ whole genome shotgun (WGS) entry which is preliminary data.</text>
</comment>
<name>A0A0F2MFN4_SPOSC</name>
<evidence type="ECO:0000313" key="1">
    <source>
        <dbReference type="EMBL" id="KJR88503.1"/>
    </source>
</evidence>
<gene>
    <name evidence="1" type="ORF">SPSK_10823</name>
</gene>
<dbReference type="AlphaFoldDB" id="A0A0F2MFN4"/>
<reference evidence="1 2" key="2">
    <citation type="journal article" date="2015" name="Eukaryot. Cell">
        <title>Asexual propagation of a virulent clone complex in a human and feline outbreak of sporotrichosis.</title>
        <authorList>
            <person name="Teixeira Mde M."/>
            <person name="Rodrigues A.M."/>
            <person name="Tsui C.K."/>
            <person name="de Almeida L.G."/>
            <person name="Van Diepeningen A.D."/>
            <person name="van den Ende B.G."/>
            <person name="Fernandes G.F."/>
            <person name="Kano R."/>
            <person name="Hamelin R.C."/>
            <person name="Lopes-Bezerra L.M."/>
            <person name="Vasconcelos A.T."/>
            <person name="de Hoog S."/>
            <person name="de Camargo Z.P."/>
            <person name="Felipe M.S."/>
        </authorList>
    </citation>
    <scope>NUCLEOTIDE SEQUENCE [LARGE SCALE GENOMIC DNA]</scope>
    <source>
        <strain evidence="1 2">1099-18</strain>
    </source>
</reference>
<dbReference type="RefSeq" id="XP_016591179.1">
    <property type="nucleotide sequence ID" value="XM_016737090.1"/>
</dbReference>